<dbReference type="PROSITE" id="PS50199">
    <property type="entry name" value="ZF_RANBP2_2"/>
    <property type="match status" value="3"/>
</dbReference>
<name>A0A8H3TT75_9TREE</name>
<evidence type="ECO:0000256" key="2">
    <source>
        <dbReference type="ARBA" id="ARBA00022771"/>
    </source>
</evidence>
<dbReference type="InterPro" id="IPR001876">
    <property type="entry name" value="Znf_RanBP2"/>
</dbReference>
<feature type="compositionally biased region" description="Basic and acidic residues" evidence="5">
    <location>
        <begin position="56"/>
        <end position="88"/>
    </location>
</feature>
<dbReference type="Gene3D" id="4.10.1060.10">
    <property type="entry name" value="Zinc finger, RanBP2-type"/>
    <property type="match status" value="3"/>
</dbReference>
<evidence type="ECO:0000256" key="1">
    <source>
        <dbReference type="ARBA" id="ARBA00022723"/>
    </source>
</evidence>
<feature type="compositionally biased region" description="Basic and acidic residues" evidence="5">
    <location>
        <begin position="451"/>
        <end position="460"/>
    </location>
</feature>
<comment type="caution">
    <text evidence="7">The sequence shown here is derived from an EMBL/GenBank/DDBJ whole genome shotgun (WGS) entry which is preliminary data.</text>
</comment>
<feature type="compositionally biased region" description="Polar residues" evidence="5">
    <location>
        <begin position="23"/>
        <end position="36"/>
    </location>
</feature>
<feature type="region of interest" description="Disordered" evidence="5">
    <location>
        <begin position="1"/>
        <end position="111"/>
    </location>
</feature>
<evidence type="ECO:0000256" key="3">
    <source>
        <dbReference type="ARBA" id="ARBA00022833"/>
    </source>
</evidence>
<gene>
    <name evidence="7" type="ORF">NliqN6_3197</name>
</gene>
<proteinExistence type="predicted"/>
<protein>
    <recommendedName>
        <fullName evidence="6">RanBP2-type domain-containing protein</fullName>
    </recommendedName>
</protein>
<sequence length="793" mass="84512">MAGSTPTRDARSSRLTSKPYDRPSSTSSRASNTPQKPAQGGGLFRSLVGKLYSPFHAKDDEASTRSDASDNREEKADRREDEDKDAAYDLRNPMGLMQEQDRHPKSDDDPIEPILAAIDSLTPITPEVSTFLLSSFMSRKQALGQAGQQTPDEQQAISELLRRATEDTEGSYMLSASMSSGTSRSPKISRTGRGLFDIPAREKGLARSSSYSILAGSPARPRASNKISLGSPITSWRPSHPSTLGKTQSTASPNSPAPHSGDHPEKNKVAASGKYGHPLSTFPAPRQASGLSKSTSMFSLSNHDRNHNTASPDLSAANKVTIPTVHTAGDTQTQPRQIKSAAARTLESLLSKEESETDKKLHVEPVSNPYEGYRFHIGSSSTSSSKLSLRSGSSSSRPRMSLKPRPRASLAPPAPDTSKMTDLELIEASINAEQKSKRSHKTSPRPAARTRLLDDSESRMQVDSSPAASLAKQKPSAPKAQAQSNPILTRPKSPAKKQLALSVESTTPRQPPPTKFSAFDIISRTIASSSEPEKTTALSLPASAPSPIEESTVNLQQKHPIKAASSHITETPKDIVKKLDASALPVRTFRSLASTPDLGKDSSPLSRQQSLATRIDKLPTFTFTFKIPVSEVATASSSTASSTGFTGWGRDAAPKVASDMWDCSTCMCKSKATSTKCDVCETPRPASKPESIPQNTGFTGWGTGAAIPALASNEWTCSVCMCKSKATSTKCDVCETLRPSSIPASSAAVNTGFTGWGAGAQSQAKSSGTWTCTVCGLQSKETSTKCDVCESPR</sequence>
<evidence type="ECO:0000313" key="7">
    <source>
        <dbReference type="EMBL" id="GHJ86795.1"/>
    </source>
</evidence>
<evidence type="ECO:0000256" key="5">
    <source>
        <dbReference type="SAM" id="MobiDB-lite"/>
    </source>
</evidence>
<dbReference type="OrthoDB" id="79830at2759"/>
<feature type="compositionally biased region" description="Low complexity" evidence="5">
    <location>
        <begin position="379"/>
        <end position="399"/>
    </location>
</feature>
<dbReference type="SMART" id="SM00547">
    <property type="entry name" value="ZnF_RBZ"/>
    <property type="match status" value="3"/>
</dbReference>
<keyword evidence="1" id="KW-0479">Metal-binding</keyword>
<feature type="compositionally biased region" description="Polar residues" evidence="5">
    <location>
        <begin position="225"/>
        <end position="254"/>
    </location>
</feature>
<organism evidence="7 8">
    <name type="scientific">Naganishia liquefaciens</name>
    <dbReference type="NCBI Taxonomy" id="104408"/>
    <lineage>
        <taxon>Eukaryota</taxon>
        <taxon>Fungi</taxon>
        <taxon>Dikarya</taxon>
        <taxon>Basidiomycota</taxon>
        <taxon>Agaricomycotina</taxon>
        <taxon>Tremellomycetes</taxon>
        <taxon>Filobasidiales</taxon>
        <taxon>Filobasidiaceae</taxon>
        <taxon>Naganishia</taxon>
    </lineage>
</organism>
<accession>A0A8H3TT75</accession>
<evidence type="ECO:0000256" key="4">
    <source>
        <dbReference type="PROSITE-ProRule" id="PRU00322"/>
    </source>
</evidence>
<feature type="domain" description="RanBP2-type" evidence="6">
    <location>
        <begin position="766"/>
        <end position="793"/>
    </location>
</feature>
<feature type="domain" description="RanBP2-type" evidence="6">
    <location>
        <begin position="711"/>
        <end position="740"/>
    </location>
</feature>
<dbReference type="EMBL" id="BLZA01000019">
    <property type="protein sequence ID" value="GHJ86795.1"/>
    <property type="molecule type" value="Genomic_DNA"/>
</dbReference>
<dbReference type="GO" id="GO:0008270">
    <property type="term" value="F:zinc ion binding"/>
    <property type="evidence" value="ECO:0007669"/>
    <property type="project" value="UniProtKB-KW"/>
</dbReference>
<dbReference type="Proteomes" id="UP000620104">
    <property type="component" value="Unassembled WGS sequence"/>
</dbReference>
<feature type="compositionally biased region" description="Polar residues" evidence="5">
    <location>
        <begin position="174"/>
        <end position="188"/>
    </location>
</feature>
<dbReference type="Pfam" id="PF00641">
    <property type="entry name" value="Zn_ribbon_RanBP"/>
    <property type="match status" value="2"/>
</dbReference>
<feature type="region of interest" description="Disordered" evidence="5">
    <location>
        <begin position="173"/>
        <end position="293"/>
    </location>
</feature>
<keyword evidence="3" id="KW-0862">Zinc</keyword>
<dbReference type="AlphaFoldDB" id="A0A8H3TT75"/>
<reference evidence="7" key="1">
    <citation type="submission" date="2020-07" db="EMBL/GenBank/DDBJ databases">
        <title>Draft Genome Sequence of a Deep-Sea Yeast, Naganishia (Cryptococcus) liquefaciens strain N6.</title>
        <authorList>
            <person name="Han Y.W."/>
            <person name="Kajitani R."/>
            <person name="Morimoto H."/>
            <person name="Parhat M."/>
            <person name="Tsubouchi H."/>
            <person name="Bakenova O."/>
            <person name="Ogata M."/>
            <person name="Argunhan B."/>
            <person name="Aoki R."/>
            <person name="Kajiwara S."/>
            <person name="Itoh T."/>
            <person name="Iwasaki H."/>
        </authorList>
    </citation>
    <scope>NUCLEOTIDE SEQUENCE</scope>
    <source>
        <strain evidence="7">N6</strain>
    </source>
</reference>
<evidence type="ECO:0000313" key="8">
    <source>
        <dbReference type="Proteomes" id="UP000620104"/>
    </source>
</evidence>
<evidence type="ECO:0000259" key="6">
    <source>
        <dbReference type="PROSITE" id="PS50199"/>
    </source>
</evidence>
<keyword evidence="8" id="KW-1185">Reference proteome</keyword>
<feature type="compositionally biased region" description="Basic and acidic residues" evidence="5">
    <location>
        <begin position="99"/>
        <end position="108"/>
    </location>
</feature>
<feature type="domain" description="RanBP2-type" evidence="6">
    <location>
        <begin position="657"/>
        <end position="686"/>
    </location>
</feature>
<feature type="compositionally biased region" description="Low complexity" evidence="5">
    <location>
        <begin position="464"/>
        <end position="484"/>
    </location>
</feature>
<feature type="region of interest" description="Disordered" evidence="5">
    <location>
        <begin position="374"/>
        <end position="516"/>
    </location>
</feature>
<keyword evidence="2 4" id="KW-0863">Zinc-finger</keyword>